<dbReference type="InterPro" id="IPR006311">
    <property type="entry name" value="TAT_signal"/>
</dbReference>
<dbReference type="RefSeq" id="WP_148859400.1">
    <property type="nucleotide sequence ID" value="NZ_PHNJ01000011.1"/>
</dbReference>
<protein>
    <submittedName>
        <fullName evidence="1">Uncharacterized protein</fullName>
    </submittedName>
</protein>
<accession>A0A8J8TP00</accession>
<reference evidence="1" key="1">
    <citation type="submission" date="2017-11" db="EMBL/GenBank/DDBJ databases">
        <authorList>
            <person name="Kajale S.C."/>
            <person name="Sharma A."/>
        </authorList>
    </citation>
    <scope>NUCLEOTIDE SEQUENCE</scope>
    <source>
        <strain evidence="1">LS1_42</strain>
    </source>
</reference>
<dbReference type="AlphaFoldDB" id="A0A8J8TP00"/>
<evidence type="ECO:0000313" key="2">
    <source>
        <dbReference type="Proteomes" id="UP000766904"/>
    </source>
</evidence>
<keyword evidence="2" id="KW-1185">Reference proteome</keyword>
<proteinExistence type="predicted"/>
<comment type="caution">
    <text evidence="1">The sequence shown here is derived from an EMBL/GenBank/DDBJ whole genome shotgun (WGS) entry which is preliminary data.</text>
</comment>
<dbReference type="Proteomes" id="UP000766904">
    <property type="component" value="Unassembled WGS sequence"/>
</dbReference>
<gene>
    <name evidence="1" type="ORF">CV102_18260</name>
</gene>
<evidence type="ECO:0000313" key="1">
    <source>
        <dbReference type="EMBL" id="TYL37251.1"/>
    </source>
</evidence>
<dbReference type="PROSITE" id="PS51318">
    <property type="entry name" value="TAT"/>
    <property type="match status" value="1"/>
</dbReference>
<organism evidence="1 2">
    <name type="scientific">Natronococcus pandeyae</name>
    <dbReference type="NCBI Taxonomy" id="2055836"/>
    <lineage>
        <taxon>Archaea</taxon>
        <taxon>Methanobacteriati</taxon>
        <taxon>Methanobacteriota</taxon>
        <taxon>Stenosarchaea group</taxon>
        <taxon>Halobacteria</taxon>
        <taxon>Halobacteriales</taxon>
        <taxon>Natrialbaceae</taxon>
        <taxon>Natronococcus</taxon>
    </lineage>
</organism>
<dbReference type="EMBL" id="PHNJ01000011">
    <property type="protein sequence ID" value="TYL37251.1"/>
    <property type="molecule type" value="Genomic_DNA"/>
</dbReference>
<name>A0A8J8TP00_9EURY</name>
<sequence length="346" mass="37917">MDEDFTRRQWVTVAAGATGGLVLAGPRVYERGQEAKNRAQGADARPFIETACEHLEANYDHLSSASLASPRDLATLDIEHLDENLQAAGASIEEAHDRSGNRFLNDEVVEMLTAVEDYSQAQRLLLDVLDAPVRIDDGELTDEFLDEAWRVLRHDDDPADGFAALGRDPYALETVRLQLDDAIEALRFDPLEEFLDHAATSVTAIVDNGLGVIAELRSLYLHLRLHALLPAIEETVLAIDESLSQTATPADATLENQGRLDDLRYELGVDARHSLSDELAAYEFGSQAVAASEIERSVGRFHDAIRSFENSLGTLDDGHAAESSTQWTDGLTALYHASRENPLSAL</sequence>